<evidence type="ECO:0000256" key="4">
    <source>
        <dbReference type="ARBA" id="ARBA00023180"/>
    </source>
</evidence>
<protein>
    <recommendedName>
        <fullName evidence="7">Peptidase A1 domain-containing protein</fullName>
    </recommendedName>
</protein>
<feature type="transmembrane region" description="Helical" evidence="6">
    <location>
        <begin position="33"/>
        <end position="52"/>
    </location>
</feature>
<dbReference type="PANTHER" id="PTHR47966:SF8">
    <property type="entry name" value="ASPARTIC PROTEASE 1-RELATED"/>
    <property type="match status" value="1"/>
</dbReference>
<dbReference type="Gene3D" id="2.40.70.10">
    <property type="entry name" value="Acid Proteases"/>
    <property type="match status" value="2"/>
</dbReference>
<feature type="active site" evidence="5">
    <location>
        <position position="119"/>
    </location>
</feature>
<organism evidence="8 9">
    <name type="scientific">Steinernema hermaphroditum</name>
    <dbReference type="NCBI Taxonomy" id="289476"/>
    <lineage>
        <taxon>Eukaryota</taxon>
        <taxon>Metazoa</taxon>
        <taxon>Ecdysozoa</taxon>
        <taxon>Nematoda</taxon>
        <taxon>Chromadorea</taxon>
        <taxon>Rhabditida</taxon>
        <taxon>Tylenchina</taxon>
        <taxon>Panagrolaimomorpha</taxon>
        <taxon>Strongyloidoidea</taxon>
        <taxon>Steinernematidae</taxon>
        <taxon>Steinernema</taxon>
    </lineage>
</organism>
<comment type="similarity">
    <text evidence="1">Belongs to the peptidase A1 family.</text>
</comment>
<evidence type="ECO:0000256" key="6">
    <source>
        <dbReference type="SAM" id="Phobius"/>
    </source>
</evidence>
<dbReference type="SUPFAM" id="SSF50630">
    <property type="entry name" value="Acid proteases"/>
    <property type="match status" value="1"/>
</dbReference>
<feature type="domain" description="Peptidase A1" evidence="7">
    <location>
        <begin position="101"/>
        <end position="418"/>
    </location>
</feature>
<dbReference type="FunFam" id="2.40.70.10:FF:000086">
    <property type="entry name" value="ASpartyl Protease"/>
    <property type="match status" value="1"/>
</dbReference>
<keyword evidence="3" id="KW-0378">Hydrolase</keyword>
<keyword evidence="9" id="KW-1185">Reference proteome</keyword>
<dbReference type="InterPro" id="IPR033121">
    <property type="entry name" value="PEPTIDASE_A1"/>
</dbReference>
<dbReference type="GO" id="GO:0005764">
    <property type="term" value="C:lysosome"/>
    <property type="evidence" value="ECO:0007669"/>
    <property type="project" value="TreeGrafter"/>
</dbReference>
<evidence type="ECO:0000256" key="2">
    <source>
        <dbReference type="ARBA" id="ARBA00022729"/>
    </source>
</evidence>
<comment type="caution">
    <text evidence="8">The sequence shown here is derived from an EMBL/GenBank/DDBJ whole genome shotgun (WGS) entry which is preliminary data.</text>
</comment>
<keyword evidence="6" id="KW-0472">Membrane</keyword>
<keyword evidence="6" id="KW-1133">Transmembrane helix</keyword>
<evidence type="ECO:0000259" key="7">
    <source>
        <dbReference type="PROSITE" id="PS51767"/>
    </source>
</evidence>
<evidence type="ECO:0000313" key="9">
    <source>
        <dbReference type="Proteomes" id="UP001175271"/>
    </source>
</evidence>
<dbReference type="InterPro" id="IPR034164">
    <property type="entry name" value="Pepsin-like_dom"/>
</dbReference>
<dbReference type="PROSITE" id="PS51767">
    <property type="entry name" value="PEPTIDASE_A1"/>
    <property type="match status" value="1"/>
</dbReference>
<keyword evidence="3" id="KW-0645">Protease</keyword>
<evidence type="ECO:0000256" key="1">
    <source>
        <dbReference type="ARBA" id="ARBA00007447"/>
    </source>
</evidence>
<dbReference type="PANTHER" id="PTHR47966">
    <property type="entry name" value="BETA-SITE APP-CLEAVING ENZYME, ISOFORM A-RELATED"/>
    <property type="match status" value="1"/>
</dbReference>
<feature type="active site" evidence="5">
    <location>
        <position position="308"/>
    </location>
</feature>
<keyword evidence="3" id="KW-0064">Aspartyl protease</keyword>
<dbReference type="InterPro" id="IPR001461">
    <property type="entry name" value="Aspartic_peptidase_A1"/>
</dbReference>
<gene>
    <name evidence="8" type="ORF">QR680_011549</name>
</gene>
<name>A0AA39HYV2_9BILA</name>
<keyword evidence="2" id="KW-0732">Signal</keyword>
<reference evidence="8" key="1">
    <citation type="submission" date="2023-06" db="EMBL/GenBank/DDBJ databases">
        <title>Genomic analysis of the entomopathogenic nematode Steinernema hermaphroditum.</title>
        <authorList>
            <person name="Schwarz E.M."/>
            <person name="Heppert J.K."/>
            <person name="Baniya A."/>
            <person name="Schwartz H.T."/>
            <person name="Tan C.-H."/>
            <person name="Antoshechkin I."/>
            <person name="Sternberg P.W."/>
            <person name="Goodrich-Blair H."/>
            <person name="Dillman A.R."/>
        </authorList>
    </citation>
    <scope>NUCLEOTIDE SEQUENCE</scope>
    <source>
        <strain evidence="8">PS9179</strain>
        <tissue evidence="8">Whole animal</tissue>
    </source>
</reference>
<keyword evidence="6" id="KW-0812">Transmembrane</keyword>
<accession>A0AA39HYV2</accession>
<dbReference type="Pfam" id="PF00026">
    <property type="entry name" value="Asp"/>
    <property type="match status" value="1"/>
</dbReference>
<dbReference type="EMBL" id="JAUCMV010000002">
    <property type="protein sequence ID" value="KAK0414655.1"/>
    <property type="molecule type" value="Genomic_DNA"/>
</dbReference>
<proteinExistence type="inferred from homology"/>
<evidence type="ECO:0000256" key="5">
    <source>
        <dbReference type="PIRSR" id="PIRSR601461-1"/>
    </source>
</evidence>
<evidence type="ECO:0000256" key="3">
    <source>
        <dbReference type="ARBA" id="ARBA00022750"/>
    </source>
</evidence>
<dbReference type="Proteomes" id="UP001175271">
    <property type="component" value="Unassembled WGS sequence"/>
</dbReference>
<dbReference type="PRINTS" id="PR00792">
    <property type="entry name" value="PEPSIN"/>
</dbReference>
<dbReference type="GO" id="GO:0006508">
    <property type="term" value="P:proteolysis"/>
    <property type="evidence" value="ECO:0007669"/>
    <property type="project" value="InterPro"/>
</dbReference>
<evidence type="ECO:0000313" key="8">
    <source>
        <dbReference type="EMBL" id="KAK0414655.1"/>
    </source>
</evidence>
<dbReference type="FunFam" id="2.40.70.10:FF:000052">
    <property type="entry name" value="ASpartyl Protease"/>
    <property type="match status" value="1"/>
</dbReference>
<dbReference type="AlphaFoldDB" id="A0AA39HYV2"/>
<sequence length="424" mass="46283">MKSSNEGSTAAHPPSYQMVQVKTLCMASYHTCAMFKLVVLATVVAVLHAAVIQHSMHRAPSLRAKMVREGTWQKHMIELMAKRASLKTGTQLLPDYYDDFYLANITIGTPPQQFTIVPDTGSSNLWVINSQCQDQSCQGMPGTPKKHLFNEGQSSTFKSVGTPFSIQYGSGSCDGKLGIDTVSFAGLTISKQTFGIADDIADVFGYQPVDGIMGLGWPALAVDNVVPPMQNLLPQLDKPLFTVWLDRKVKMDQGGPAGQITYGALDTQNCDSTVNYVSLTSKSYWQFAQDGFQIGTYKYTTQDQVISDTGTSWIGAPQVVLDNIASVTGAQYDWTNNFYTVDCGAKNLPDLVFTIGGQNYNVPQVEYVLDLGLGNGQCVLTFLVMQGGGYMPSWILGDTFIRSFCNVYDIGQGRIGFAKAHHNL</sequence>
<keyword evidence="4" id="KW-0325">Glycoprotein</keyword>
<dbReference type="CDD" id="cd05471">
    <property type="entry name" value="pepsin_like"/>
    <property type="match status" value="1"/>
</dbReference>
<dbReference type="InterPro" id="IPR021109">
    <property type="entry name" value="Peptidase_aspartic_dom_sf"/>
</dbReference>
<dbReference type="GO" id="GO:0004190">
    <property type="term" value="F:aspartic-type endopeptidase activity"/>
    <property type="evidence" value="ECO:0007669"/>
    <property type="project" value="UniProtKB-KW"/>
</dbReference>